<name>A0A139HHI9_9PEZI</name>
<dbReference type="EMBL" id="LFZN01000049">
    <property type="protein sequence ID" value="KXT01876.1"/>
    <property type="molecule type" value="Genomic_DNA"/>
</dbReference>
<reference evidence="1 2" key="1">
    <citation type="submission" date="2015-07" db="EMBL/GenBank/DDBJ databases">
        <title>Comparative genomics of the Sigatoka disease complex on banana suggests a link between parallel evolutionary changes in Pseudocercospora fijiensis and Pseudocercospora eumusae and increased virulence on the banana host.</title>
        <authorList>
            <person name="Chang T.-C."/>
            <person name="Salvucci A."/>
            <person name="Crous P.W."/>
            <person name="Stergiopoulos I."/>
        </authorList>
    </citation>
    <scope>NUCLEOTIDE SEQUENCE [LARGE SCALE GENOMIC DNA]</scope>
    <source>
        <strain evidence="1 2">CBS 114824</strain>
    </source>
</reference>
<protein>
    <submittedName>
        <fullName evidence="1">Uncharacterized protein</fullName>
    </submittedName>
</protein>
<dbReference type="PANTHER" id="PTHR42085">
    <property type="entry name" value="F-BOX DOMAIN-CONTAINING PROTEIN"/>
    <property type="match status" value="1"/>
</dbReference>
<evidence type="ECO:0000313" key="2">
    <source>
        <dbReference type="Proteomes" id="UP000070133"/>
    </source>
</evidence>
<dbReference type="PANTHER" id="PTHR42085:SF2">
    <property type="entry name" value="F-BOX DOMAIN-CONTAINING PROTEIN"/>
    <property type="match status" value="1"/>
</dbReference>
<evidence type="ECO:0000313" key="1">
    <source>
        <dbReference type="EMBL" id="KXT01876.1"/>
    </source>
</evidence>
<dbReference type="AlphaFoldDB" id="A0A139HHI9"/>
<organism evidence="1 2">
    <name type="scientific">Pseudocercospora eumusae</name>
    <dbReference type="NCBI Taxonomy" id="321146"/>
    <lineage>
        <taxon>Eukaryota</taxon>
        <taxon>Fungi</taxon>
        <taxon>Dikarya</taxon>
        <taxon>Ascomycota</taxon>
        <taxon>Pezizomycotina</taxon>
        <taxon>Dothideomycetes</taxon>
        <taxon>Dothideomycetidae</taxon>
        <taxon>Mycosphaerellales</taxon>
        <taxon>Mycosphaerellaceae</taxon>
        <taxon>Pseudocercospora</taxon>
    </lineage>
</organism>
<dbReference type="InterPro" id="IPR038883">
    <property type="entry name" value="AN11006-like"/>
</dbReference>
<accession>A0A139HHI9</accession>
<sequence>MLDVASQDDLTTFRARLDHLLELYKDSVEIKREIEETFEIGVGDYRVVALWVIPPATTTLHAMETAAYRRVAITRGWIREGSWKAHISDVAMQSLAAKAKDKGKGSTLLPTKQSTIKTQASRLLRLPAELRNNIYRYALISKSGIVIKDAAGEVHNPPALLRVCRQINKEAESIFWAENSFRLSLRYDDWQATLRTLEAMAGSNLQKIPSIECELVPDDLQKHCMEELVGVNGTPYDVIVRDWDHVGHTHLGRLYNELMYLSRELLCALLAKGVKVKRVTAVREAAVEDTVSADEVGIKAMLARQWRLTMDRERKAFLDIIREHGASAEDRKSQSAARQSLYQEGKGVRVPRRFSIP</sequence>
<comment type="caution">
    <text evidence="1">The sequence shown here is derived from an EMBL/GenBank/DDBJ whole genome shotgun (WGS) entry which is preliminary data.</text>
</comment>
<keyword evidence="2" id="KW-1185">Reference proteome</keyword>
<gene>
    <name evidence="1" type="ORF">AC578_2158</name>
</gene>
<proteinExistence type="predicted"/>
<dbReference type="OrthoDB" id="3650108at2759"/>
<dbReference type="Proteomes" id="UP000070133">
    <property type="component" value="Unassembled WGS sequence"/>
</dbReference>